<dbReference type="PANTHER" id="PTHR27006">
    <property type="entry name" value="PROMASTIGOTE SURFACE ANTIGEN PROTEIN PSA"/>
    <property type="match status" value="1"/>
</dbReference>
<dbReference type="SUPFAM" id="SSF56112">
    <property type="entry name" value="Protein kinase-like (PK-like)"/>
    <property type="match status" value="1"/>
</dbReference>
<protein>
    <recommendedName>
        <fullName evidence="2">Protein kinase domain-containing protein</fullName>
    </recommendedName>
</protein>
<feature type="domain" description="Protein kinase" evidence="2">
    <location>
        <begin position="6"/>
        <end position="102"/>
    </location>
</feature>
<dbReference type="Gene3D" id="3.30.200.20">
    <property type="entry name" value="Phosphorylase Kinase, domain 1"/>
    <property type="match status" value="1"/>
</dbReference>
<gene>
    <name evidence="3" type="ORF">OsJ_13651</name>
</gene>
<dbReference type="PROSITE" id="PS00107">
    <property type="entry name" value="PROTEIN_KINASE_ATP"/>
    <property type="match status" value="1"/>
</dbReference>
<accession>B9FDH1</accession>
<organism evidence="3">
    <name type="scientific">Oryza sativa subsp. japonica</name>
    <name type="common">Rice</name>
    <dbReference type="NCBI Taxonomy" id="39947"/>
    <lineage>
        <taxon>Eukaryota</taxon>
        <taxon>Viridiplantae</taxon>
        <taxon>Streptophyta</taxon>
        <taxon>Embryophyta</taxon>
        <taxon>Tracheophyta</taxon>
        <taxon>Spermatophyta</taxon>
        <taxon>Magnoliopsida</taxon>
        <taxon>Liliopsida</taxon>
        <taxon>Poales</taxon>
        <taxon>Poaceae</taxon>
        <taxon>BOP clade</taxon>
        <taxon>Oryzoideae</taxon>
        <taxon>Oryzeae</taxon>
        <taxon>Oryzinae</taxon>
        <taxon>Oryza</taxon>
        <taxon>Oryza sativa</taxon>
    </lineage>
</organism>
<dbReference type="InterPro" id="IPR000719">
    <property type="entry name" value="Prot_kinase_dom"/>
</dbReference>
<dbReference type="PROSITE" id="PS50011">
    <property type="entry name" value="PROTEIN_KINASE_DOM"/>
    <property type="match status" value="1"/>
</dbReference>
<dbReference type="AlphaFoldDB" id="B9FDH1"/>
<keyword evidence="1" id="KW-0547">Nucleotide-binding</keyword>
<reference evidence="3" key="2">
    <citation type="submission" date="2008-12" db="EMBL/GenBank/DDBJ databases">
        <title>Improved gene annotation of the rice (Oryza sativa) genomes.</title>
        <authorList>
            <person name="Wang J."/>
            <person name="Li R."/>
            <person name="Fan W."/>
            <person name="Huang Q."/>
            <person name="Zhang J."/>
            <person name="Zhou Y."/>
            <person name="Hu Y."/>
            <person name="Zi S."/>
            <person name="Li J."/>
            <person name="Ni P."/>
            <person name="Zheng H."/>
            <person name="Zhang Y."/>
            <person name="Zhao M."/>
            <person name="Hao Q."/>
            <person name="McDermott J."/>
            <person name="Samudrala R."/>
            <person name="Kristiansen K."/>
            <person name="Wong G.K.-S."/>
        </authorList>
    </citation>
    <scope>NUCLEOTIDE SEQUENCE</scope>
</reference>
<reference evidence="3" key="1">
    <citation type="journal article" date="2005" name="PLoS Biol.">
        <title>The genomes of Oryza sativa: a history of duplications.</title>
        <authorList>
            <person name="Yu J."/>
            <person name="Wang J."/>
            <person name="Lin W."/>
            <person name="Li S."/>
            <person name="Li H."/>
            <person name="Zhou J."/>
            <person name="Ni P."/>
            <person name="Dong W."/>
            <person name="Hu S."/>
            <person name="Zeng C."/>
            <person name="Zhang J."/>
            <person name="Zhang Y."/>
            <person name="Li R."/>
            <person name="Xu Z."/>
            <person name="Li S."/>
            <person name="Li X."/>
            <person name="Zheng H."/>
            <person name="Cong L."/>
            <person name="Lin L."/>
            <person name="Yin J."/>
            <person name="Geng J."/>
            <person name="Li G."/>
            <person name="Shi J."/>
            <person name="Liu J."/>
            <person name="Lv H."/>
            <person name="Li J."/>
            <person name="Wang J."/>
            <person name="Deng Y."/>
            <person name="Ran L."/>
            <person name="Shi X."/>
            <person name="Wang X."/>
            <person name="Wu Q."/>
            <person name="Li C."/>
            <person name="Ren X."/>
            <person name="Wang J."/>
            <person name="Wang X."/>
            <person name="Li D."/>
            <person name="Liu D."/>
            <person name="Zhang X."/>
            <person name="Ji Z."/>
            <person name="Zhao W."/>
            <person name="Sun Y."/>
            <person name="Zhang Z."/>
            <person name="Bao J."/>
            <person name="Han Y."/>
            <person name="Dong L."/>
            <person name="Ji J."/>
            <person name="Chen P."/>
            <person name="Wu S."/>
            <person name="Liu J."/>
            <person name="Xiao Y."/>
            <person name="Bu D."/>
            <person name="Tan J."/>
            <person name="Yang L."/>
            <person name="Ye C."/>
            <person name="Zhang J."/>
            <person name="Xu J."/>
            <person name="Zhou Y."/>
            <person name="Yu Y."/>
            <person name="Zhang B."/>
            <person name="Zhuang S."/>
            <person name="Wei H."/>
            <person name="Liu B."/>
            <person name="Lei M."/>
            <person name="Yu H."/>
            <person name="Li Y."/>
            <person name="Xu H."/>
            <person name="Wei S."/>
            <person name="He X."/>
            <person name="Fang L."/>
            <person name="Zhang Z."/>
            <person name="Zhang Y."/>
            <person name="Huang X."/>
            <person name="Su Z."/>
            <person name="Tong W."/>
            <person name="Li J."/>
            <person name="Tong Z."/>
            <person name="Li S."/>
            <person name="Ye J."/>
            <person name="Wang L."/>
            <person name="Fang L."/>
            <person name="Lei T."/>
            <person name="Chen C."/>
            <person name="Chen H."/>
            <person name="Xu Z."/>
            <person name="Li H."/>
            <person name="Huang H."/>
            <person name="Zhang F."/>
            <person name="Xu H."/>
            <person name="Li N."/>
            <person name="Zhao C."/>
            <person name="Li S."/>
            <person name="Dong L."/>
            <person name="Huang Y."/>
            <person name="Li L."/>
            <person name="Xi Y."/>
            <person name="Qi Q."/>
            <person name="Li W."/>
            <person name="Zhang B."/>
            <person name="Hu W."/>
            <person name="Zhang Y."/>
            <person name="Tian X."/>
            <person name="Jiao Y."/>
            <person name="Liang X."/>
            <person name="Jin J."/>
            <person name="Gao L."/>
            <person name="Zheng W."/>
            <person name="Hao B."/>
            <person name="Liu S."/>
            <person name="Wang W."/>
            <person name="Yuan L."/>
            <person name="Cao M."/>
            <person name="McDermott J."/>
            <person name="Samudrala R."/>
            <person name="Wang J."/>
            <person name="Wong G.K."/>
            <person name="Yang H."/>
        </authorList>
    </citation>
    <scope>NUCLEOTIDE SEQUENCE [LARGE SCALE GENOMIC DNA]</scope>
</reference>
<dbReference type="InterPro" id="IPR011009">
    <property type="entry name" value="Kinase-like_dom_sf"/>
</dbReference>
<keyword evidence="1" id="KW-0067">ATP-binding</keyword>
<dbReference type="Proteomes" id="UP000007752">
    <property type="component" value="Chromosome 4"/>
</dbReference>
<feature type="binding site" evidence="1">
    <location>
        <position position="36"/>
    </location>
    <ligand>
        <name>ATP</name>
        <dbReference type="ChEBI" id="CHEBI:30616"/>
    </ligand>
</feature>
<evidence type="ECO:0000313" key="3">
    <source>
        <dbReference type="EMBL" id="EEE60438.1"/>
    </source>
</evidence>
<evidence type="ECO:0000256" key="1">
    <source>
        <dbReference type="PROSITE-ProRule" id="PRU10141"/>
    </source>
</evidence>
<name>B9FDH1_ORYSJ</name>
<dbReference type="Pfam" id="PF00069">
    <property type="entry name" value="Pkinase"/>
    <property type="match status" value="1"/>
</dbReference>
<sequence>MATNNFSDVQKLGEGAFGKVYRGYLQELGRDVAVKKIVKELNVGHKDFFTEVTTISEARHKNLLKFYRLVHPGDIAGTSSIFMCGWFWSIGEGAFPCLRIDD</sequence>
<dbReference type="GO" id="GO:0005524">
    <property type="term" value="F:ATP binding"/>
    <property type="evidence" value="ECO:0007669"/>
    <property type="project" value="UniProtKB-UniRule"/>
</dbReference>
<proteinExistence type="predicted"/>
<dbReference type="GO" id="GO:0004672">
    <property type="term" value="F:protein kinase activity"/>
    <property type="evidence" value="ECO:0007669"/>
    <property type="project" value="InterPro"/>
</dbReference>
<dbReference type="InterPro" id="IPR017441">
    <property type="entry name" value="Protein_kinase_ATP_BS"/>
</dbReference>
<dbReference type="EMBL" id="CM000141">
    <property type="protein sequence ID" value="EEE60438.1"/>
    <property type="molecule type" value="Genomic_DNA"/>
</dbReference>
<dbReference type="PANTHER" id="PTHR27006:SF607">
    <property type="entry name" value="PROTEIN KINASE DOMAIN-CONTAINING PROTEIN"/>
    <property type="match status" value="1"/>
</dbReference>
<evidence type="ECO:0000259" key="2">
    <source>
        <dbReference type="PROSITE" id="PS50011"/>
    </source>
</evidence>